<name>A0AA36GNB3_CYLNA</name>
<feature type="region of interest" description="Disordered" evidence="1">
    <location>
        <begin position="266"/>
        <end position="327"/>
    </location>
</feature>
<accession>A0AA36GNB3</accession>
<sequence length="327" mass="35484">MHNVLSLSKPFMSDTNLCSSYRNVKQEPVKGYGGQLILLQDDLFSSPADSACTIESGEKLAAECVNDCTFLREPTTNQSFLTDSKFFSTTLLDDIHGRKSPTIIDAFHNVKKLCRNRVDATSLLKPRPSPLMPNIFIAGESQFTAYHSRLHGSGRAHSEGYSSCSSNQSLTSPKSCQKVGHSCSTHIRDGVGDSEKLHWSPVDDFLASPPTEYTDHASDSGFTVGDISLTQRSSEAVSDFFSQCGSTPGSLYNIPQELQYAECNVEGQENHRDGRGHPLAHTTEVSGSSVSPVSTISSSRSSIHSPTPKRRRLGACRLNGTGIGESF</sequence>
<organism evidence="2 3">
    <name type="scientific">Cylicocyclus nassatus</name>
    <name type="common">Nematode worm</name>
    <dbReference type="NCBI Taxonomy" id="53992"/>
    <lineage>
        <taxon>Eukaryota</taxon>
        <taxon>Metazoa</taxon>
        <taxon>Ecdysozoa</taxon>
        <taxon>Nematoda</taxon>
        <taxon>Chromadorea</taxon>
        <taxon>Rhabditida</taxon>
        <taxon>Rhabditina</taxon>
        <taxon>Rhabditomorpha</taxon>
        <taxon>Strongyloidea</taxon>
        <taxon>Strongylidae</taxon>
        <taxon>Cylicocyclus</taxon>
    </lineage>
</organism>
<feature type="compositionally biased region" description="Low complexity" evidence="1">
    <location>
        <begin position="285"/>
        <end position="306"/>
    </location>
</feature>
<keyword evidence="3" id="KW-1185">Reference proteome</keyword>
<proteinExistence type="predicted"/>
<evidence type="ECO:0000313" key="3">
    <source>
        <dbReference type="Proteomes" id="UP001176961"/>
    </source>
</evidence>
<dbReference type="AlphaFoldDB" id="A0AA36GNB3"/>
<dbReference type="EMBL" id="CATQJL010000112">
    <property type="protein sequence ID" value="CAJ0595181.1"/>
    <property type="molecule type" value="Genomic_DNA"/>
</dbReference>
<evidence type="ECO:0000256" key="1">
    <source>
        <dbReference type="SAM" id="MobiDB-lite"/>
    </source>
</evidence>
<dbReference type="Proteomes" id="UP001176961">
    <property type="component" value="Unassembled WGS sequence"/>
</dbReference>
<comment type="caution">
    <text evidence="2">The sequence shown here is derived from an EMBL/GenBank/DDBJ whole genome shotgun (WGS) entry which is preliminary data.</text>
</comment>
<reference evidence="2" key="1">
    <citation type="submission" date="2023-07" db="EMBL/GenBank/DDBJ databases">
        <authorList>
            <consortium name="CYATHOMIX"/>
        </authorList>
    </citation>
    <scope>NUCLEOTIDE SEQUENCE</scope>
    <source>
        <strain evidence="2">N/A</strain>
    </source>
</reference>
<evidence type="ECO:0000313" key="2">
    <source>
        <dbReference type="EMBL" id="CAJ0595181.1"/>
    </source>
</evidence>
<protein>
    <submittedName>
        <fullName evidence="2">Uncharacterized protein</fullName>
    </submittedName>
</protein>
<gene>
    <name evidence="2" type="ORF">CYNAS_LOCUS7164</name>
</gene>